<keyword evidence="2" id="KW-1185">Reference proteome</keyword>
<dbReference type="STRING" id="387005.A0A183HNU6"/>
<protein>
    <submittedName>
        <fullName evidence="3">CopG family transcriptional regulator</fullName>
    </submittedName>
</protein>
<gene>
    <name evidence="1" type="ORF">OFLC_LOCUS9159</name>
</gene>
<dbReference type="Pfam" id="PF01715">
    <property type="entry name" value="IPPT"/>
    <property type="match status" value="1"/>
</dbReference>
<dbReference type="Gene3D" id="1.10.287.890">
    <property type="entry name" value="Crystal structure of tRNA isopentenylpyrophosphate transferase (bh2366) domain"/>
    <property type="match status" value="1"/>
</dbReference>
<accession>A0A183HNU6</accession>
<dbReference type="EMBL" id="UZAJ01010940">
    <property type="protein sequence ID" value="VDO58942.1"/>
    <property type="molecule type" value="Genomic_DNA"/>
</dbReference>
<reference evidence="3" key="1">
    <citation type="submission" date="2016-06" db="UniProtKB">
        <authorList>
            <consortium name="WormBaseParasite"/>
        </authorList>
    </citation>
    <scope>IDENTIFICATION</scope>
</reference>
<sequence>MTILSKLLPIYLIDAKDDFDDLSDDEVYELLKRVDLESAMQVHKNNRFRVVRALQIYYATGQRKSEYLEEQRRLKLDERLRFTNVLFFVLDAHKELLEKRINERVSKMIEKGLRKEIEDFYEQVK</sequence>
<dbReference type="Proteomes" id="UP000267606">
    <property type="component" value="Unassembled WGS sequence"/>
</dbReference>
<evidence type="ECO:0000313" key="1">
    <source>
        <dbReference type="EMBL" id="VDO58942.1"/>
    </source>
</evidence>
<evidence type="ECO:0000313" key="2">
    <source>
        <dbReference type="Proteomes" id="UP000267606"/>
    </source>
</evidence>
<dbReference type="Gene3D" id="1.10.20.140">
    <property type="match status" value="1"/>
</dbReference>
<evidence type="ECO:0000313" key="3">
    <source>
        <dbReference type="WBParaSite" id="OFLC_0000915701-mRNA-1"/>
    </source>
</evidence>
<dbReference type="AlphaFoldDB" id="A0A183HNU6"/>
<organism evidence="3">
    <name type="scientific">Onchocerca flexuosa</name>
    <dbReference type="NCBI Taxonomy" id="387005"/>
    <lineage>
        <taxon>Eukaryota</taxon>
        <taxon>Metazoa</taxon>
        <taxon>Ecdysozoa</taxon>
        <taxon>Nematoda</taxon>
        <taxon>Chromadorea</taxon>
        <taxon>Rhabditida</taxon>
        <taxon>Spirurina</taxon>
        <taxon>Spiruromorpha</taxon>
        <taxon>Filarioidea</taxon>
        <taxon>Onchocercidae</taxon>
        <taxon>Onchocerca</taxon>
    </lineage>
</organism>
<name>A0A183HNU6_9BILA</name>
<dbReference type="WBParaSite" id="OFLC_0000915701-mRNA-1">
    <property type="protein sequence ID" value="OFLC_0000915701-mRNA-1"/>
    <property type="gene ID" value="OFLC_0000915701"/>
</dbReference>
<reference evidence="1 2" key="2">
    <citation type="submission" date="2018-11" db="EMBL/GenBank/DDBJ databases">
        <authorList>
            <consortium name="Pathogen Informatics"/>
        </authorList>
    </citation>
    <scope>NUCLEOTIDE SEQUENCE [LARGE SCALE GENOMIC DNA]</scope>
</reference>
<proteinExistence type="predicted"/>